<dbReference type="EMBL" id="LXQD01000298">
    <property type="protein sequence ID" value="RCJ28498.1"/>
    <property type="molecule type" value="Genomic_DNA"/>
</dbReference>
<organism evidence="1 2">
    <name type="scientific">Nostoc minutum NIES-26</name>
    <dbReference type="NCBI Taxonomy" id="1844469"/>
    <lineage>
        <taxon>Bacteria</taxon>
        <taxon>Bacillati</taxon>
        <taxon>Cyanobacteriota</taxon>
        <taxon>Cyanophyceae</taxon>
        <taxon>Nostocales</taxon>
        <taxon>Nostocaceae</taxon>
        <taxon>Nostoc</taxon>
    </lineage>
</organism>
<name>A0A367QWA6_9NOSO</name>
<sequence>MDYSFIVRSGLSLIIITIASLIHSPAWAEISETIPQNLQQQKQPRENLKRQWEETSRWKGNLKQQPQQLWQQFRQQQDEQRLRQQLQLEQFRQQDELRLRQQLQLRQLRQQNELRLRQQPLEQLRQQELRLQQQQQLEQLRQQQDMQRQHPR</sequence>
<dbReference type="Proteomes" id="UP000252107">
    <property type="component" value="Unassembled WGS sequence"/>
</dbReference>
<evidence type="ECO:0000313" key="2">
    <source>
        <dbReference type="Proteomes" id="UP000252107"/>
    </source>
</evidence>
<gene>
    <name evidence="1" type="ORF">A6770_23850</name>
</gene>
<evidence type="ECO:0000313" key="1">
    <source>
        <dbReference type="EMBL" id="RCJ28498.1"/>
    </source>
</evidence>
<dbReference type="AlphaFoldDB" id="A0A367QWA6"/>
<comment type="caution">
    <text evidence="1">The sequence shown here is derived from an EMBL/GenBank/DDBJ whole genome shotgun (WGS) entry which is preliminary data.</text>
</comment>
<protein>
    <submittedName>
        <fullName evidence="1">Uncharacterized protein</fullName>
    </submittedName>
</protein>
<proteinExistence type="predicted"/>
<reference evidence="1" key="1">
    <citation type="submission" date="2016-04" db="EMBL/GenBank/DDBJ databases">
        <authorList>
            <person name="Tabuchi Yagui T.R."/>
        </authorList>
    </citation>
    <scope>NUCLEOTIDE SEQUENCE [LARGE SCALE GENOMIC DNA]</scope>
    <source>
        <strain evidence="1">NIES-26</strain>
    </source>
</reference>
<keyword evidence="2" id="KW-1185">Reference proteome</keyword>
<accession>A0A367QWA6</accession>